<comment type="caution">
    <text evidence="2">The sequence shown here is derived from an EMBL/GenBank/DDBJ whole genome shotgun (WGS) entry which is preliminary data.</text>
</comment>
<dbReference type="InterPro" id="IPR014729">
    <property type="entry name" value="Rossmann-like_a/b/a_fold"/>
</dbReference>
<accession>A0ABD0Z994</accession>
<dbReference type="EMBL" id="JBANAX010000857">
    <property type="protein sequence ID" value="KAL1191283.1"/>
    <property type="molecule type" value="Genomic_DNA"/>
</dbReference>
<evidence type="ECO:0000259" key="1">
    <source>
        <dbReference type="PROSITE" id="PS51645"/>
    </source>
</evidence>
<feature type="domain" description="Photolyase/cryptochrome alpha/beta" evidence="1">
    <location>
        <begin position="6"/>
        <end position="135"/>
    </location>
</feature>
<dbReference type="Pfam" id="PF00875">
    <property type="entry name" value="DNA_photolyase"/>
    <property type="match status" value="1"/>
</dbReference>
<name>A0ABD0Z994_CARAN</name>
<dbReference type="InterPro" id="IPR036155">
    <property type="entry name" value="Crypto/Photolyase_N_sf"/>
</dbReference>
<sequence length="153" mass="17404">MEMSKKKTLVWFRRDLSIEDNPALASAAHEGSVLPLFIWCPEEEGQFYPGKTSRWWLKQSLSHLAQSLKALGAELILIKTHCTISAILDCIHATGATKLVFSHLYDPVSLVRDHTVKEKLVDLGIIVKSYNGDLLYEPWEIYGEKGQPYIYEL</sequence>
<dbReference type="SUPFAM" id="SSF52425">
    <property type="entry name" value="Cryptochrome/photolyase, N-terminal domain"/>
    <property type="match status" value="1"/>
</dbReference>
<dbReference type="PANTHER" id="PTHR11455">
    <property type="entry name" value="CRYPTOCHROME"/>
    <property type="match status" value="1"/>
</dbReference>
<gene>
    <name evidence="2" type="ORF">V5N11_008284</name>
</gene>
<reference evidence="2 3" key="1">
    <citation type="submission" date="2024-04" db="EMBL/GenBank/DDBJ databases">
        <title>Genome assembly C_amara_ONT_v2.</title>
        <authorList>
            <person name="Yant L."/>
            <person name="Moore C."/>
            <person name="Slenker M."/>
        </authorList>
    </citation>
    <scope>NUCLEOTIDE SEQUENCE [LARGE SCALE GENOMIC DNA]</scope>
    <source>
        <tissue evidence="2">Leaf</tissue>
    </source>
</reference>
<evidence type="ECO:0000313" key="3">
    <source>
        <dbReference type="Proteomes" id="UP001558713"/>
    </source>
</evidence>
<dbReference type="Gene3D" id="3.40.50.620">
    <property type="entry name" value="HUPs"/>
    <property type="match status" value="1"/>
</dbReference>
<dbReference type="InterPro" id="IPR006050">
    <property type="entry name" value="DNA_photolyase_N"/>
</dbReference>
<organism evidence="2 3">
    <name type="scientific">Cardamine amara subsp. amara</name>
    <dbReference type="NCBI Taxonomy" id="228776"/>
    <lineage>
        <taxon>Eukaryota</taxon>
        <taxon>Viridiplantae</taxon>
        <taxon>Streptophyta</taxon>
        <taxon>Embryophyta</taxon>
        <taxon>Tracheophyta</taxon>
        <taxon>Spermatophyta</taxon>
        <taxon>Magnoliopsida</taxon>
        <taxon>eudicotyledons</taxon>
        <taxon>Gunneridae</taxon>
        <taxon>Pentapetalae</taxon>
        <taxon>rosids</taxon>
        <taxon>malvids</taxon>
        <taxon>Brassicales</taxon>
        <taxon>Brassicaceae</taxon>
        <taxon>Cardamineae</taxon>
        <taxon>Cardamine</taxon>
    </lineage>
</organism>
<proteinExistence type="predicted"/>
<dbReference type="InterPro" id="IPR002081">
    <property type="entry name" value="Cryptochrome/DNA_photolyase_1"/>
</dbReference>
<dbReference type="Proteomes" id="UP001558713">
    <property type="component" value="Unassembled WGS sequence"/>
</dbReference>
<evidence type="ECO:0000313" key="2">
    <source>
        <dbReference type="EMBL" id="KAL1191283.1"/>
    </source>
</evidence>
<dbReference type="PROSITE" id="PS51645">
    <property type="entry name" value="PHR_CRY_ALPHA_BETA"/>
    <property type="match status" value="1"/>
</dbReference>
<keyword evidence="3" id="KW-1185">Reference proteome</keyword>
<dbReference type="AlphaFoldDB" id="A0ABD0Z994"/>
<dbReference type="PANTHER" id="PTHR11455:SF18">
    <property type="entry name" value="SI:CH1073-390K14.1"/>
    <property type="match status" value="1"/>
</dbReference>
<protein>
    <submittedName>
        <fullName evidence="2">Cryptochrome-2</fullName>
    </submittedName>
</protein>